<dbReference type="EMBL" id="BAABFO010000004">
    <property type="protein sequence ID" value="GAA4326620.1"/>
    <property type="molecule type" value="Genomic_DNA"/>
</dbReference>
<evidence type="ECO:0000256" key="3">
    <source>
        <dbReference type="ARBA" id="ARBA00022827"/>
    </source>
</evidence>
<dbReference type="Proteomes" id="UP001501671">
    <property type="component" value="Unassembled WGS sequence"/>
</dbReference>
<evidence type="ECO:0000256" key="4">
    <source>
        <dbReference type="ARBA" id="ARBA00023002"/>
    </source>
</evidence>
<evidence type="ECO:0000259" key="6">
    <source>
        <dbReference type="Pfam" id="PF05199"/>
    </source>
</evidence>
<evidence type="ECO:0000313" key="8">
    <source>
        <dbReference type="Proteomes" id="UP001501671"/>
    </source>
</evidence>
<comment type="caution">
    <text evidence="7">The sequence shown here is derived from an EMBL/GenBank/DDBJ whole genome shotgun (WGS) entry which is preliminary data.</text>
</comment>
<dbReference type="Pfam" id="PF00732">
    <property type="entry name" value="GMC_oxred_N"/>
    <property type="match status" value="1"/>
</dbReference>
<dbReference type="RefSeq" id="WP_345247025.1">
    <property type="nucleotide sequence ID" value="NZ_BAABFO010000004.1"/>
</dbReference>
<evidence type="ECO:0000256" key="1">
    <source>
        <dbReference type="ARBA" id="ARBA00010790"/>
    </source>
</evidence>
<feature type="domain" description="Glucose-methanol-choline oxidoreductase N-terminal" evidence="5">
    <location>
        <begin position="232"/>
        <end position="348"/>
    </location>
</feature>
<dbReference type="SUPFAM" id="SSF54373">
    <property type="entry name" value="FAD-linked reductases, C-terminal domain"/>
    <property type="match status" value="1"/>
</dbReference>
<dbReference type="InterPro" id="IPR036188">
    <property type="entry name" value="FAD/NAD-bd_sf"/>
</dbReference>
<protein>
    <submittedName>
        <fullName evidence="7">GMC family oxidoreductase</fullName>
    </submittedName>
</protein>
<accession>A0ABP8GLV3</accession>
<dbReference type="SUPFAM" id="SSF51905">
    <property type="entry name" value="FAD/NAD(P)-binding domain"/>
    <property type="match status" value="1"/>
</dbReference>
<keyword evidence="3" id="KW-0274">FAD</keyword>
<sequence>MAIQRKPVDIVIVGAGVAGTIIAKELLDAGLQVLQLERGRMVDPNEDFAMPFAHDELKFTVHSDLGQDLSRETVTFRNTIDEIALPMRQMGSFKPAECVGGAGILWNGQTWRFLPWDFEVRSRAEQRYGAGCLPEDCTSQDWGLTYQELEPHYERFEQVYGVGGKAGNLNGAIVPGGNPFEGPRASEYPNPPTRPTLSGALFTEAAQSLGYTPFTTPSAAMTRDYVNPYGMSLNRCVKGGFCSQFGCANGAKASPLTTVLPALLRHRHYELRPHSNVVRINLDPSGTRATGVTYLDATAKLVEQPAELVILCSYTLNNTRLMLLSGIGQPYDPVSGTGVIGKNYSYQPVGTVNLFFEDRSFNRFMGGGAQAQVIDDFNGDNFDHTGLGFIGGAYISANNGGALPIRSRPVPEGTPRWGRAWKKAVSRYYDRSFTINAHGGCQSYRGNYLDLDPTYKDAFGLPLLRMTFDWRDNERKMSAYTTARAAEIARAIGPDHLKASPVKGKYSNVHYENTHNNGGVIVGGDPRSSALNKYLQSWDVPNVFVVGASAFPQNSANNPTGTVGALAYWTAEAITTLYLDRQDALVDA</sequence>
<gene>
    <name evidence="7" type="ORF">GCM10023144_10310</name>
</gene>
<dbReference type="PANTHER" id="PTHR46056:SF12">
    <property type="entry name" value="LONG-CHAIN-ALCOHOL OXIDASE"/>
    <property type="match status" value="1"/>
</dbReference>
<evidence type="ECO:0000313" key="7">
    <source>
        <dbReference type="EMBL" id="GAA4326620.1"/>
    </source>
</evidence>
<name>A0ABP8GLV3_9BURK</name>
<evidence type="ECO:0000256" key="2">
    <source>
        <dbReference type="ARBA" id="ARBA00022630"/>
    </source>
</evidence>
<keyword evidence="4" id="KW-0560">Oxidoreductase</keyword>
<dbReference type="InterPro" id="IPR000172">
    <property type="entry name" value="GMC_OxRdtase_N"/>
</dbReference>
<dbReference type="Gene3D" id="3.50.50.60">
    <property type="entry name" value="FAD/NAD(P)-binding domain"/>
    <property type="match status" value="2"/>
</dbReference>
<reference evidence="8" key="1">
    <citation type="journal article" date="2019" name="Int. J. Syst. Evol. Microbiol.">
        <title>The Global Catalogue of Microorganisms (GCM) 10K type strain sequencing project: providing services to taxonomists for standard genome sequencing and annotation.</title>
        <authorList>
            <consortium name="The Broad Institute Genomics Platform"/>
            <consortium name="The Broad Institute Genome Sequencing Center for Infectious Disease"/>
            <person name="Wu L."/>
            <person name="Ma J."/>
        </authorList>
    </citation>
    <scope>NUCLEOTIDE SEQUENCE [LARGE SCALE GENOMIC DNA]</scope>
    <source>
        <strain evidence="8">JCM 17666</strain>
    </source>
</reference>
<proteinExistence type="inferred from homology"/>
<keyword evidence="8" id="KW-1185">Reference proteome</keyword>
<dbReference type="PANTHER" id="PTHR46056">
    <property type="entry name" value="LONG-CHAIN-ALCOHOL OXIDASE"/>
    <property type="match status" value="1"/>
</dbReference>
<organism evidence="7 8">
    <name type="scientific">Pigmentiphaga soli</name>
    <dbReference type="NCBI Taxonomy" id="1007095"/>
    <lineage>
        <taxon>Bacteria</taxon>
        <taxon>Pseudomonadati</taxon>
        <taxon>Pseudomonadota</taxon>
        <taxon>Betaproteobacteria</taxon>
        <taxon>Burkholderiales</taxon>
        <taxon>Alcaligenaceae</taxon>
        <taxon>Pigmentiphaga</taxon>
    </lineage>
</organism>
<feature type="domain" description="Glucose-methanol-choline oxidoreductase C-terminal" evidence="6">
    <location>
        <begin position="447"/>
        <end position="567"/>
    </location>
</feature>
<evidence type="ECO:0000259" key="5">
    <source>
        <dbReference type="Pfam" id="PF00732"/>
    </source>
</evidence>
<dbReference type="Pfam" id="PF05199">
    <property type="entry name" value="GMC_oxred_C"/>
    <property type="match status" value="1"/>
</dbReference>
<comment type="similarity">
    <text evidence="1">Belongs to the GMC oxidoreductase family.</text>
</comment>
<keyword evidence="2" id="KW-0285">Flavoprotein</keyword>
<dbReference type="InterPro" id="IPR007867">
    <property type="entry name" value="GMC_OxRtase_C"/>
</dbReference>